<keyword evidence="2" id="KW-1185">Reference proteome</keyword>
<gene>
    <name evidence="1" type="ORF">NUW58_g3372</name>
</gene>
<comment type="caution">
    <text evidence="1">The sequence shown here is derived from an EMBL/GenBank/DDBJ whole genome shotgun (WGS) entry which is preliminary data.</text>
</comment>
<accession>A0ACC1PCU3</accession>
<name>A0ACC1PCU3_9PEZI</name>
<proteinExistence type="predicted"/>
<reference evidence="1" key="1">
    <citation type="submission" date="2022-10" db="EMBL/GenBank/DDBJ databases">
        <title>Genome Sequence of Xylaria curta.</title>
        <authorList>
            <person name="Buettner E."/>
        </authorList>
    </citation>
    <scope>NUCLEOTIDE SEQUENCE</scope>
    <source>
        <strain evidence="1">Babe10</strain>
    </source>
</reference>
<evidence type="ECO:0000313" key="1">
    <source>
        <dbReference type="EMBL" id="KAJ2989642.1"/>
    </source>
</evidence>
<dbReference type="Proteomes" id="UP001143856">
    <property type="component" value="Unassembled WGS sequence"/>
</dbReference>
<protein>
    <submittedName>
        <fullName evidence="1">Uncharacterized protein</fullName>
    </submittedName>
</protein>
<dbReference type="EMBL" id="JAPDGR010000507">
    <property type="protein sequence ID" value="KAJ2989642.1"/>
    <property type="molecule type" value="Genomic_DNA"/>
</dbReference>
<organism evidence="1 2">
    <name type="scientific">Xylaria curta</name>
    <dbReference type="NCBI Taxonomy" id="42375"/>
    <lineage>
        <taxon>Eukaryota</taxon>
        <taxon>Fungi</taxon>
        <taxon>Dikarya</taxon>
        <taxon>Ascomycota</taxon>
        <taxon>Pezizomycotina</taxon>
        <taxon>Sordariomycetes</taxon>
        <taxon>Xylariomycetidae</taxon>
        <taxon>Xylariales</taxon>
        <taxon>Xylariaceae</taxon>
        <taxon>Xylaria</taxon>
    </lineage>
</organism>
<sequence>MPRYAVATSILACLRLVAGHGGGMYYEIDGVVHKGNWNLFNNTDGSIQRSWTWDHNVQELDNRDMACGHDGTPHINSYHAPLQAGNTISVNYSLENSLNDDGTAPWTFGHPYGPMLAYMARCPDEGCETADINSPIWFKIWEAGLLSGNWVDGHWAMRDVYKGANLDIPTPASLKPGKYLLRHEMINLQTGPVQWFPNCIHLEVSGPGNSIPSTEELVAFPGAYNNDVNKSFAIKNGAYWFYVENAKTTVYPMPGPPVWQG</sequence>
<evidence type="ECO:0000313" key="2">
    <source>
        <dbReference type="Proteomes" id="UP001143856"/>
    </source>
</evidence>